<organism evidence="1 2">
    <name type="scientific">Rhodopseudomonas palustris</name>
    <dbReference type="NCBI Taxonomy" id="1076"/>
    <lineage>
        <taxon>Bacteria</taxon>
        <taxon>Pseudomonadati</taxon>
        <taxon>Pseudomonadota</taxon>
        <taxon>Alphaproteobacteria</taxon>
        <taxon>Hyphomicrobiales</taxon>
        <taxon>Nitrobacteraceae</taxon>
        <taxon>Rhodopseudomonas</taxon>
    </lineage>
</organism>
<proteinExistence type="predicted"/>
<gene>
    <name evidence="1" type="ORF">OO17_15570</name>
</gene>
<sequence>MVAGLAPRPVAQQVLIQRFGRLIGLDIELLAQQRFAALVASQGERGLALVGIEPHQRALDVLLQRINRQQAQRHSDGLLLRPAALQFQHQGAQAGDRGGAQPVPLAQQPFLEQVGSCVEPLQQVAAIERGRAPEVGKGGIGERGAELRDVGGDRADFEADQIALG</sequence>
<evidence type="ECO:0000313" key="2">
    <source>
        <dbReference type="Proteomes" id="UP000032515"/>
    </source>
</evidence>
<comment type="caution">
    <text evidence="1">The sequence shown here is derived from an EMBL/GenBank/DDBJ whole genome shotgun (WGS) entry which is preliminary data.</text>
</comment>
<accession>A0A0D7EL81</accession>
<protein>
    <submittedName>
        <fullName evidence="1">Uncharacterized protein</fullName>
    </submittedName>
</protein>
<dbReference type="EMBL" id="JXXE01000306">
    <property type="protein sequence ID" value="KIZ41290.1"/>
    <property type="molecule type" value="Genomic_DNA"/>
</dbReference>
<reference evidence="1 2" key="1">
    <citation type="submission" date="2014-11" db="EMBL/GenBank/DDBJ databases">
        <title>Genomics and ecophysiology of heterotrophic nitrogen fixing bacteria isolated from estuarine surface water.</title>
        <authorList>
            <person name="Bentzon-Tilia M."/>
            <person name="Severin I."/>
            <person name="Hansen L.H."/>
            <person name="Riemann L."/>
        </authorList>
    </citation>
    <scope>NUCLEOTIDE SEQUENCE [LARGE SCALE GENOMIC DNA]</scope>
    <source>
        <strain evidence="1 2">BAL398</strain>
    </source>
</reference>
<dbReference type="Proteomes" id="UP000032515">
    <property type="component" value="Unassembled WGS sequence"/>
</dbReference>
<dbReference type="AlphaFoldDB" id="A0A0D7EL81"/>
<name>A0A0D7EL81_RHOPL</name>
<evidence type="ECO:0000313" key="1">
    <source>
        <dbReference type="EMBL" id="KIZ41290.1"/>
    </source>
</evidence>